<feature type="binding site" evidence="7">
    <location>
        <position position="191"/>
    </location>
    <ligand>
        <name>substrate</name>
    </ligand>
</feature>
<feature type="binding site" evidence="7">
    <location>
        <position position="243"/>
    </location>
    <ligand>
        <name>substrate</name>
    </ligand>
</feature>
<evidence type="ECO:0000313" key="10">
    <source>
        <dbReference type="Proteomes" id="UP000319516"/>
    </source>
</evidence>
<dbReference type="OrthoDB" id="9788822at2"/>
<dbReference type="Gene3D" id="3.40.710.10">
    <property type="entry name" value="DD-peptidase/beta-lactamase superfamily"/>
    <property type="match status" value="1"/>
</dbReference>
<dbReference type="InterPro" id="IPR015868">
    <property type="entry name" value="Glutaminase"/>
</dbReference>
<evidence type="ECO:0000256" key="6">
    <source>
        <dbReference type="ARBA" id="ARBA00070405"/>
    </source>
</evidence>
<feature type="binding site" evidence="7">
    <location>
        <position position="114"/>
    </location>
    <ligand>
        <name>substrate</name>
    </ligand>
</feature>
<proteinExistence type="inferred from homology"/>
<dbReference type="SUPFAM" id="SSF56601">
    <property type="entry name" value="beta-lactamase/transpeptidase-like"/>
    <property type="match status" value="1"/>
</dbReference>
<evidence type="ECO:0000256" key="3">
    <source>
        <dbReference type="ARBA" id="ARBA00012918"/>
    </source>
</evidence>
<accession>A0A542YMR4</accession>
<evidence type="ECO:0000313" key="9">
    <source>
        <dbReference type="EMBL" id="TQL49375.1"/>
    </source>
</evidence>
<keyword evidence="7" id="KW-0007">Acetylation</keyword>
<sequence>MRSPVSDYLAEVLEGCAGDTSGANADYIPELARADSDRFAVAVATLTGYVHGAGDTDVMFTMQSISKPFVHALALQDRGLPAFLDKIDVEPSGEAFNELSLEEGTTRPRNPMINAGAITTSTLVGEPDSTLAHRWERILGGLSAFAGRELEVDEAVFSSELETAHRNLAIAHMLRGYDTITEDPEAVVANYTRQCSLRVTTRDLALMAATLANGGVQPLTGERVVDPPVVREVLSVMTTCGMYDAAGDWVTRVGIPAKSGVAGGIIGALPGQVGLAVFSPRLDEHGASVRGVRVCERLSQEMGMHLMEAPAPARSVLRESGVREVDGIGTAHVYALQGMLQFAGVEQVLHDLTEEPPSTPQVVLDLSQVYSVNSVGRRMLREAVRRLGLDGLTVHVVDPEGMLD</sequence>
<comment type="similarity">
    <text evidence="1 7">Belongs to the glutaminase family.</text>
</comment>
<dbReference type="Proteomes" id="UP000319516">
    <property type="component" value="Unassembled WGS sequence"/>
</dbReference>
<dbReference type="FunFam" id="3.40.710.10:FF:000005">
    <property type="entry name" value="Glutaminase"/>
    <property type="match status" value="1"/>
</dbReference>
<keyword evidence="4 7" id="KW-0378">Hydrolase</keyword>
<dbReference type="NCBIfam" id="TIGR03814">
    <property type="entry name" value="Gln_ase"/>
    <property type="match status" value="1"/>
</dbReference>
<dbReference type="PANTHER" id="PTHR12544:SF29">
    <property type="entry name" value="GLUTAMINASE"/>
    <property type="match status" value="1"/>
</dbReference>
<comment type="subunit">
    <text evidence="2 7">Homotetramer.</text>
</comment>
<comment type="catalytic activity">
    <reaction evidence="5 7">
        <text>L-glutamine + H2O = L-glutamate + NH4(+)</text>
        <dbReference type="Rhea" id="RHEA:15889"/>
        <dbReference type="ChEBI" id="CHEBI:15377"/>
        <dbReference type="ChEBI" id="CHEBI:28938"/>
        <dbReference type="ChEBI" id="CHEBI:29985"/>
        <dbReference type="ChEBI" id="CHEBI:58359"/>
        <dbReference type="EC" id="3.5.1.2"/>
    </reaction>
</comment>
<gene>
    <name evidence="7" type="primary">glsA</name>
    <name evidence="9" type="ORF">FB467_0445</name>
</gene>
<evidence type="ECO:0000256" key="2">
    <source>
        <dbReference type="ARBA" id="ARBA00011881"/>
    </source>
</evidence>
<dbReference type="Gene3D" id="3.30.750.24">
    <property type="entry name" value="STAS domain"/>
    <property type="match status" value="1"/>
</dbReference>
<dbReference type="InterPro" id="IPR002645">
    <property type="entry name" value="STAS_dom"/>
</dbReference>
<protein>
    <recommendedName>
        <fullName evidence="6 7">Glutaminase</fullName>
        <ecNumber evidence="3 7">3.5.1.2</ecNumber>
    </recommendedName>
</protein>
<comment type="caution">
    <text evidence="9">The sequence shown here is derived from an EMBL/GenBank/DDBJ whole genome shotgun (WGS) entry which is preliminary data.</text>
</comment>
<dbReference type="Pfam" id="PF01740">
    <property type="entry name" value="STAS"/>
    <property type="match status" value="1"/>
</dbReference>
<dbReference type="EMBL" id="VFOP01000001">
    <property type="protein sequence ID" value="TQL49375.1"/>
    <property type="molecule type" value="Genomic_DNA"/>
</dbReference>
<feature type="binding site" evidence="7">
    <location>
        <position position="160"/>
    </location>
    <ligand>
        <name>substrate</name>
    </ligand>
</feature>
<feature type="binding site" evidence="7">
    <location>
        <position position="64"/>
    </location>
    <ligand>
        <name>substrate</name>
    </ligand>
</feature>
<feature type="binding site" evidence="7">
    <location>
        <position position="261"/>
    </location>
    <ligand>
        <name>substrate</name>
    </ligand>
</feature>
<evidence type="ECO:0000256" key="4">
    <source>
        <dbReference type="ARBA" id="ARBA00022801"/>
    </source>
</evidence>
<evidence type="ECO:0000256" key="5">
    <source>
        <dbReference type="ARBA" id="ARBA00049534"/>
    </source>
</evidence>
<dbReference type="HAMAP" id="MF_00313">
    <property type="entry name" value="Glutaminase"/>
    <property type="match status" value="1"/>
</dbReference>
<name>A0A542YMR4_9MICO</name>
<dbReference type="SUPFAM" id="SSF52091">
    <property type="entry name" value="SpoIIaa-like"/>
    <property type="match status" value="1"/>
</dbReference>
<evidence type="ECO:0000259" key="8">
    <source>
        <dbReference type="PROSITE" id="PS50801"/>
    </source>
</evidence>
<organism evidence="9 10">
    <name type="scientific">Ornithinicoccus hortensis</name>
    <dbReference type="NCBI Taxonomy" id="82346"/>
    <lineage>
        <taxon>Bacteria</taxon>
        <taxon>Bacillati</taxon>
        <taxon>Actinomycetota</taxon>
        <taxon>Actinomycetes</taxon>
        <taxon>Micrococcales</taxon>
        <taxon>Intrasporangiaceae</taxon>
        <taxon>Ornithinicoccus</taxon>
    </lineage>
</organism>
<feature type="binding site" evidence="7">
    <location>
        <position position="167"/>
    </location>
    <ligand>
        <name>substrate</name>
    </ligand>
</feature>
<dbReference type="GO" id="GO:0006543">
    <property type="term" value="P:L-glutamine catabolic process"/>
    <property type="evidence" value="ECO:0007669"/>
    <property type="project" value="TreeGrafter"/>
</dbReference>
<dbReference type="GO" id="GO:0006537">
    <property type="term" value="P:glutamate biosynthetic process"/>
    <property type="evidence" value="ECO:0007669"/>
    <property type="project" value="TreeGrafter"/>
</dbReference>
<dbReference type="InterPro" id="IPR036513">
    <property type="entry name" value="STAS_dom_sf"/>
</dbReference>
<evidence type="ECO:0000256" key="7">
    <source>
        <dbReference type="HAMAP-Rule" id="MF_00313"/>
    </source>
</evidence>
<dbReference type="GO" id="GO:0004359">
    <property type="term" value="F:glutaminase activity"/>
    <property type="evidence" value="ECO:0007669"/>
    <property type="project" value="UniProtKB-UniRule"/>
</dbReference>
<keyword evidence="10" id="KW-1185">Reference proteome</keyword>
<dbReference type="PROSITE" id="PS50801">
    <property type="entry name" value="STAS"/>
    <property type="match status" value="1"/>
</dbReference>
<feature type="domain" description="STAS" evidence="8">
    <location>
        <begin position="333"/>
        <end position="404"/>
    </location>
</feature>
<reference evidence="9 10" key="1">
    <citation type="submission" date="2019-06" db="EMBL/GenBank/DDBJ databases">
        <title>Sequencing the genomes of 1000 actinobacteria strains.</title>
        <authorList>
            <person name="Klenk H.-P."/>
        </authorList>
    </citation>
    <scope>NUCLEOTIDE SEQUENCE [LARGE SCALE GENOMIC DNA]</scope>
    <source>
        <strain evidence="9 10">DSM 12335</strain>
    </source>
</reference>
<dbReference type="RefSeq" id="WP_141783639.1">
    <property type="nucleotide sequence ID" value="NZ_BAAAIK010000003.1"/>
</dbReference>
<dbReference type="AlphaFoldDB" id="A0A542YMR4"/>
<dbReference type="PANTHER" id="PTHR12544">
    <property type="entry name" value="GLUTAMINASE"/>
    <property type="match status" value="1"/>
</dbReference>
<dbReference type="Pfam" id="PF04960">
    <property type="entry name" value="Glutaminase"/>
    <property type="match status" value="1"/>
</dbReference>
<dbReference type="InterPro" id="IPR012338">
    <property type="entry name" value="Beta-lactam/transpept-like"/>
</dbReference>
<evidence type="ECO:0000256" key="1">
    <source>
        <dbReference type="ARBA" id="ARBA00011076"/>
    </source>
</evidence>
<dbReference type="EC" id="3.5.1.2" evidence="3 7"/>
<dbReference type="NCBIfam" id="NF002134">
    <property type="entry name" value="PRK00971.1-4"/>
    <property type="match status" value="1"/>
</dbReference>